<dbReference type="EMBL" id="CAJVPS010014285">
    <property type="protein sequence ID" value="CAG8681450.1"/>
    <property type="molecule type" value="Genomic_DNA"/>
</dbReference>
<evidence type="ECO:0000313" key="2">
    <source>
        <dbReference type="Proteomes" id="UP000789508"/>
    </source>
</evidence>
<evidence type="ECO:0000313" key="1">
    <source>
        <dbReference type="EMBL" id="CAG8681450.1"/>
    </source>
</evidence>
<dbReference type="AlphaFoldDB" id="A0A9N9ENF8"/>
<accession>A0A9N9ENF8</accession>
<organism evidence="1 2">
    <name type="scientific">Ambispora leptoticha</name>
    <dbReference type="NCBI Taxonomy" id="144679"/>
    <lineage>
        <taxon>Eukaryota</taxon>
        <taxon>Fungi</taxon>
        <taxon>Fungi incertae sedis</taxon>
        <taxon>Mucoromycota</taxon>
        <taxon>Glomeromycotina</taxon>
        <taxon>Glomeromycetes</taxon>
        <taxon>Archaeosporales</taxon>
        <taxon>Ambisporaceae</taxon>
        <taxon>Ambispora</taxon>
    </lineage>
</organism>
<sequence length="126" mass="15007">MLNKHEEIQKTVQEAFSRKLQQLPTYTKAVVTTLYYIYQFDQLPEKYFANLDLLPTNLANLHLAVRDLFPSTDRKCLRELDNYKRKLSQYYEVKTISPDYFDLPQPKVRLSWHTKILVINIEATSH</sequence>
<reference evidence="1" key="1">
    <citation type="submission" date="2021-06" db="EMBL/GenBank/DDBJ databases">
        <authorList>
            <person name="Kallberg Y."/>
            <person name="Tangrot J."/>
            <person name="Rosling A."/>
        </authorList>
    </citation>
    <scope>NUCLEOTIDE SEQUENCE</scope>
    <source>
        <strain evidence="1">FL130A</strain>
    </source>
</reference>
<proteinExistence type="predicted"/>
<keyword evidence="2" id="KW-1185">Reference proteome</keyword>
<gene>
    <name evidence="1" type="ORF">ALEPTO_LOCUS10868</name>
</gene>
<dbReference type="OrthoDB" id="2448732at2759"/>
<dbReference type="Proteomes" id="UP000789508">
    <property type="component" value="Unassembled WGS sequence"/>
</dbReference>
<comment type="caution">
    <text evidence="1">The sequence shown here is derived from an EMBL/GenBank/DDBJ whole genome shotgun (WGS) entry which is preliminary data.</text>
</comment>
<name>A0A9N9ENF8_9GLOM</name>
<protein>
    <submittedName>
        <fullName evidence="1">13941_t:CDS:1</fullName>
    </submittedName>
</protein>